<dbReference type="GO" id="GO:0003887">
    <property type="term" value="F:DNA-directed DNA polymerase activity"/>
    <property type="evidence" value="ECO:0007669"/>
    <property type="project" value="UniProtKB-KW"/>
</dbReference>
<evidence type="ECO:0000313" key="12">
    <source>
        <dbReference type="EMBL" id="SFD08895.1"/>
    </source>
</evidence>
<organism evidence="12 14">
    <name type="scientific">Kosakonia oryzae</name>
    <dbReference type="NCBI Taxonomy" id="497725"/>
    <lineage>
        <taxon>Bacteria</taxon>
        <taxon>Pseudomonadati</taxon>
        <taxon>Pseudomonadota</taxon>
        <taxon>Gammaproteobacteria</taxon>
        <taxon>Enterobacterales</taxon>
        <taxon>Enterobacteriaceae</taxon>
        <taxon>Kosakonia</taxon>
    </lineage>
</organism>
<sequence>MAQAREGFLLTRHWRDTPGGTEVEFWLATDNGPLRIVLPPQESVAFIPAAQVEMARRLLSNEKQWRLTPLELRDFHRQPVFGLYCRAHRQLMRLEKLLREGGVTLYEADVRPPERFLMERFITAPVWVDGEPQGDALINARLKPNPHYRPPLKWVSLDIETSRHGELYCIGLEGCGQRTVYMLGPENGSAQGLDFDLVYVSSRPQLLEKLNAWFAAHDPDVIIGWNVVQFDLRVLQKSAERYRVPLILGRHGSELEWREHGFKNGVFFAQATGRLIIDGIEALKSAFWNFSSFSLEAVSQELLGEGKAIDNPWDRMDEIDRRFAENKPALATYNLKDCELVTRIFHKTEIMPFLLERATVNGLPVDRHGGSVAAFSHLYFPRMHRAGFVAPNLGDVPPQASPGGYVMDSRPGLYDSVLVLDYKSLYPSIIRTFLIDPVGLVEGMAQPEPAYSTEGFLGAWFSREKHCLPEIVGQIWHGRDDAKRQGNKPLSQALKIIMNAFYGVLGTSACRFFDPRLASSITMRGHQIMRQTKALIEEQGFDVIYGDTDSTFVWLKKAHSEEEAARIGKSLVEHVNAWWAAHLQNERLESALELEFETHFCRFLMPTIRGTDQGSKKRYAGLIQEGDNQRMVFKGLETVRTDWTPLAQQFQQTLYLRVFRNEPYQDYVRETIASLMAGELDEQLVYRKRLRRALGEYERNVPPHVRAARLADEENFKRGRPAQYQNRGTIKYVWTTSGPEPVDYQRSPLDYDHYLSKQLQPVADGILPFIDDDFATLLTGQLGLF</sequence>
<dbReference type="GO" id="GO:0008296">
    <property type="term" value="F:3'-5'-DNA exonuclease activity"/>
    <property type="evidence" value="ECO:0007669"/>
    <property type="project" value="TreeGrafter"/>
</dbReference>
<feature type="domain" description="DNA-directed DNA polymerase family B exonuclease" evidence="9">
    <location>
        <begin position="205"/>
        <end position="298"/>
    </location>
</feature>
<dbReference type="AlphaFoldDB" id="A0AA94KS86"/>
<proteinExistence type="inferred from homology"/>
<dbReference type="InterPro" id="IPR023211">
    <property type="entry name" value="DNA_pol_palm_dom_sf"/>
</dbReference>
<dbReference type="GO" id="GO:0045004">
    <property type="term" value="P:DNA replication proofreading"/>
    <property type="evidence" value="ECO:0007669"/>
    <property type="project" value="TreeGrafter"/>
</dbReference>
<dbReference type="GO" id="GO:0000166">
    <property type="term" value="F:nucleotide binding"/>
    <property type="evidence" value="ECO:0007669"/>
    <property type="project" value="InterPro"/>
</dbReference>
<reference evidence="12 14" key="1">
    <citation type="submission" date="2016-10" db="EMBL/GenBank/DDBJ databases">
        <authorList>
            <person name="Varghese N."/>
            <person name="Submissions S."/>
        </authorList>
    </citation>
    <scope>NUCLEOTIDE SEQUENCE [LARGE SCALE GENOMIC DNA]</scope>
    <source>
        <strain evidence="12 14">CGMCC 1.7012</strain>
    </source>
</reference>
<dbReference type="RefSeq" id="WP_064568450.1">
    <property type="nucleotide sequence ID" value="NZ_CP014007.2"/>
</dbReference>
<evidence type="ECO:0000259" key="9">
    <source>
        <dbReference type="Pfam" id="PF03104"/>
    </source>
</evidence>
<keyword evidence="4 7" id="KW-0239">DNA-directed DNA polymerase</keyword>
<dbReference type="Pfam" id="PF03104">
    <property type="entry name" value="DNA_pol_B_exo1"/>
    <property type="match status" value="1"/>
</dbReference>
<dbReference type="EMBL" id="CP014007">
    <property type="protein sequence ID" value="ANI84540.1"/>
    <property type="molecule type" value="Genomic_DNA"/>
</dbReference>
<feature type="domain" description="DNA polymerase II insertion" evidence="10">
    <location>
        <begin position="43"/>
        <end position="103"/>
    </location>
</feature>
<dbReference type="InterPro" id="IPR006134">
    <property type="entry name" value="DNA-dir_DNA_pol_B_multi_dom"/>
</dbReference>
<dbReference type="InterPro" id="IPR006133">
    <property type="entry name" value="DNA-dir_DNA_pol_B_exonuc"/>
</dbReference>
<dbReference type="SUPFAM" id="SSF53098">
    <property type="entry name" value="Ribonuclease H-like"/>
    <property type="match status" value="1"/>
</dbReference>
<dbReference type="PANTHER" id="PTHR10322:SF23">
    <property type="entry name" value="DNA POLYMERASE DELTA CATALYTIC SUBUNIT"/>
    <property type="match status" value="1"/>
</dbReference>
<dbReference type="EMBL" id="FOKO01000005">
    <property type="protein sequence ID" value="SFD08895.1"/>
    <property type="molecule type" value="Genomic_DNA"/>
</dbReference>
<dbReference type="FunFam" id="3.90.1600.10:FF:000009">
    <property type="entry name" value="DNA polymerase"/>
    <property type="match status" value="1"/>
</dbReference>
<evidence type="ECO:0000313" key="14">
    <source>
        <dbReference type="Proteomes" id="UP000182314"/>
    </source>
</evidence>
<dbReference type="NCBIfam" id="NF004421">
    <property type="entry name" value="PRK05762.1-2"/>
    <property type="match status" value="1"/>
</dbReference>
<feature type="domain" description="DNA-directed DNA polymerase family B multifunctional" evidence="8">
    <location>
        <begin position="382"/>
        <end position="435"/>
    </location>
</feature>
<dbReference type="InterPro" id="IPR055208">
    <property type="entry name" value="PolB_insertion"/>
</dbReference>
<evidence type="ECO:0000313" key="11">
    <source>
        <dbReference type="EMBL" id="ANI84540.1"/>
    </source>
</evidence>
<keyword evidence="5 7" id="KW-0238">DNA-binding</keyword>
<dbReference type="Gene3D" id="2.40.50.590">
    <property type="match status" value="2"/>
</dbReference>
<feature type="domain" description="DNA-directed DNA polymerase family B multifunctional" evidence="8">
    <location>
        <begin position="491"/>
        <end position="760"/>
    </location>
</feature>
<evidence type="ECO:0000256" key="5">
    <source>
        <dbReference type="ARBA" id="ARBA00023125"/>
    </source>
</evidence>
<keyword evidence="13" id="KW-1185">Reference proteome</keyword>
<dbReference type="InterPro" id="IPR036397">
    <property type="entry name" value="RNaseH_sf"/>
</dbReference>
<dbReference type="PROSITE" id="PS00116">
    <property type="entry name" value="DNA_POLYMERASE_B"/>
    <property type="match status" value="1"/>
</dbReference>
<evidence type="ECO:0000256" key="7">
    <source>
        <dbReference type="RuleBase" id="RU000442"/>
    </source>
</evidence>
<evidence type="ECO:0000256" key="4">
    <source>
        <dbReference type="ARBA" id="ARBA00022932"/>
    </source>
</evidence>
<reference evidence="11 13" key="2">
    <citation type="submission" date="2021-03" db="EMBL/GenBank/DDBJ databases">
        <authorList>
            <person name="Li Y."/>
            <person name="Li S."/>
            <person name="Chen M."/>
            <person name="Peng G."/>
            <person name="Tan Z."/>
            <person name="An Q."/>
        </authorList>
    </citation>
    <scope>NUCLEOTIDE SEQUENCE [LARGE SCALE GENOMIC DNA]</scope>
    <source>
        <strain evidence="11 13">Ola 51</strain>
    </source>
</reference>
<dbReference type="Proteomes" id="UP000078227">
    <property type="component" value="Chromosome"/>
</dbReference>
<dbReference type="InterPro" id="IPR017964">
    <property type="entry name" value="DNA-dir_DNA_pol_B_CS"/>
</dbReference>
<dbReference type="GO" id="GO:0003677">
    <property type="term" value="F:DNA binding"/>
    <property type="evidence" value="ECO:0007669"/>
    <property type="project" value="UniProtKB-KW"/>
</dbReference>
<evidence type="ECO:0000256" key="3">
    <source>
        <dbReference type="ARBA" id="ARBA00022695"/>
    </source>
</evidence>
<keyword evidence="3 7" id="KW-0548">Nucleotidyltransferase</keyword>
<dbReference type="InterPro" id="IPR006172">
    <property type="entry name" value="DNA-dir_DNA_pol_B"/>
</dbReference>
<dbReference type="Gene3D" id="3.30.420.10">
    <property type="entry name" value="Ribonuclease H-like superfamily/Ribonuclease H"/>
    <property type="match status" value="1"/>
</dbReference>
<accession>A0AA94KS86</accession>
<dbReference type="FunFam" id="2.40.50.590:FF:000001">
    <property type="entry name" value="DNA polymerase"/>
    <property type="match status" value="1"/>
</dbReference>
<dbReference type="Pfam" id="PF22587">
    <property type="entry name" value="DNApolII_insertion"/>
    <property type="match status" value="1"/>
</dbReference>
<dbReference type="SUPFAM" id="SSF56672">
    <property type="entry name" value="DNA/RNA polymerases"/>
    <property type="match status" value="1"/>
</dbReference>
<dbReference type="CDD" id="cd05537">
    <property type="entry name" value="POLBc_Pol_II"/>
    <property type="match status" value="1"/>
</dbReference>
<keyword evidence="7" id="KW-0235">DNA replication</keyword>
<dbReference type="InterPro" id="IPR012337">
    <property type="entry name" value="RNaseH-like_sf"/>
</dbReference>
<keyword evidence="2 7" id="KW-0808">Transferase</keyword>
<gene>
    <name evidence="11" type="primary">polB</name>
    <name evidence="11" type="ORF">AWR26_21165</name>
    <name evidence="12" type="ORF">SAMN05216286_4290</name>
</gene>
<dbReference type="FunFam" id="3.90.1600.10:FF:000010">
    <property type="entry name" value="DNA polymerase"/>
    <property type="match status" value="1"/>
</dbReference>
<dbReference type="Pfam" id="PF00136">
    <property type="entry name" value="DNA_pol_B"/>
    <property type="match status" value="2"/>
</dbReference>
<dbReference type="CDD" id="cd05784">
    <property type="entry name" value="DNA_polB_II_exo"/>
    <property type="match status" value="1"/>
</dbReference>
<dbReference type="Gene3D" id="3.90.1600.10">
    <property type="entry name" value="Palm domain of DNA polymerase"/>
    <property type="match status" value="2"/>
</dbReference>
<dbReference type="Gene3D" id="1.10.132.60">
    <property type="entry name" value="DNA polymerase family B, C-terminal domain"/>
    <property type="match status" value="1"/>
</dbReference>
<dbReference type="KEGG" id="kor:AWR26_21165"/>
<evidence type="ECO:0000259" key="8">
    <source>
        <dbReference type="Pfam" id="PF00136"/>
    </source>
</evidence>
<evidence type="ECO:0000313" key="13">
    <source>
        <dbReference type="Proteomes" id="UP000078227"/>
    </source>
</evidence>
<dbReference type="Pfam" id="PF21474">
    <property type="entry name" value="DNApolII_N"/>
    <property type="match status" value="1"/>
</dbReference>
<evidence type="ECO:0000256" key="2">
    <source>
        <dbReference type="ARBA" id="ARBA00022679"/>
    </source>
</evidence>
<dbReference type="GO" id="GO:0009432">
    <property type="term" value="P:SOS response"/>
    <property type="evidence" value="ECO:0007669"/>
    <property type="project" value="TreeGrafter"/>
</dbReference>
<dbReference type="InterPro" id="IPR042087">
    <property type="entry name" value="DNA_pol_B_thumb"/>
</dbReference>
<dbReference type="FunFam" id="1.10.132.60:FF:000008">
    <property type="entry name" value="DNA polymerase"/>
    <property type="match status" value="1"/>
</dbReference>
<evidence type="ECO:0000256" key="6">
    <source>
        <dbReference type="ARBA" id="ARBA00049244"/>
    </source>
</evidence>
<dbReference type="InterPro" id="IPR050240">
    <property type="entry name" value="DNA_pol_type-B"/>
</dbReference>
<dbReference type="Proteomes" id="UP000182314">
    <property type="component" value="Unassembled WGS sequence"/>
</dbReference>
<dbReference type="EC" id="2.7.7.7" evidence="7"/>
<name>A0AA94KS86_9ENTR</name>
<dbReference type="SMART" id="SM00486">
    <property type="entry name" value="POLBc"/>
    <property type="match status" value="1"/>
</dbReference>
<comment type="catalytic activity">
    <reaction evidence="6 7">
        <text>DNA(n) + a 2'-deoxyribonucleoside 5'-triphosphate = DNA(n+1) + diphosphate</text>
        <dbReference type="Rhea" id="RHEA:22508"/>
        <dbReference type="Rhea" id="RHEA-COMP:17339"/>
        <dbReference type="Rhea" id="RHEA-COMP:17340"/>
        <dbReference type="ChEBI" id="CHEBI:33019"/>
        <dbReference type="ChEBI" id="CHEBI:61560"/>
        <dbReference type="ChEBI" id="CHEBI:173112"/>
        <dbReference type="EC" id="2.7.7.7"/>
    </reaction>
</comment>
<dbReference type="PRINTS" id="PR00106">
    <property type="entry name" value="DNAPOLB"/>
</dbReference>
<dbReference type="NCBIfam" id="NF004420">
    <property type="entry name" value="PRK05762.1-1"/>
    <property type="match status" value="1"/>
</dbReference>
<dbReference type="PANTHER" id="PTHR10322">
    <property type="entry name" value="DNA POLYMERASE CATALYTIC SUBUNIT"/>
    <property type="match status" value="1"/>
</dbReference>
<dbReference type="InterPro" id="IPR043502">
    <property type="entry name" value="DNA/RNA_pol_sf"/>
</dbReference>
<comment type="similarity">
    <text evidence="1 7">Belongs to the DNA polymerase type-B family.</text>
</comment>
<evidence type="ECO:0000256" key="1">
    <source>
        <dbReference type="ARBA" id="ARBA00005755"/>
    </source>
</evidence>
<protein>
    <recommendedName>
        <fullName evidence="7">DNA polymerase</fullName>
        <ecNumber evidence="7">2.7.7.7</ecNumber>
    </recommendedName>
</protein>
<dbReference type="NCBIfam" id="NF004422">
    <property type="entry name" value="PRK05762.1-4"/>
    <property type="match status" value="1"/>
</dbReference>
<dbReference type="FunFam" id="3.30.420.10:FF:000052">
    <property type="entry name" value="DNA polymerase"/>
    <property type="match status" value="1"/>
</dbReference>
<evidence type="ECO:0000259" key="10">
    <source>
        <dbReference type="Pfam" id="PF22587"/>
    </source>
</evidence>